<accession>A0A6N2UX09</accession>
<organism evidence="1">
    <name type="scientific">Blautia hansenii</name>
    <name type="common">Ruminococcus hansenii</name>
    <dbReference type="NCBI Taxonomy" id="1322"/>
    <lineage>
        <taxon>Bacteria</taxon>
        <taxon>Bacillati</taxon>
        <taxon>Bacillota</taxon>
        <taxon>Clostridia</taxon>
        <taxon>Lachnospirales</taxon>
        <taxon>Lachnospiraceae</taxon>
        <taxon>Blautia</taxon>
    </lineage>
</organism>
<protein>
    <submittedName>
        <fullName evidence="1">Phosphorylated carbohydrates phosphatase</fullName>
        <ecNumber evidence="1">3.1.3.-</ecNumber>
    </submittedName>
</protein>
<proteinExistence type="predicted"/>
<dbReference type="AlphaFoldDB" id="A0A6N2UX09"/>
<dbReference type="NCBIfam" id="TIGR01509">
    <property type="entry name" value="HAD-SF-IA-v3"/>
    <property type="match status" value="1"/>
</dbReference>
<dbReference type="RefSeq" id="WP_003021058.1">
    <property type="nucleotide sequence ID" value="NZ_CACRSY010000014.1"/>
</dbReference>
<evidence type="ECO:0000313" key="1">
    <source>
        <dbReference type="EMBL" id="VYT22664.1"/>
    </source>
</evidence>
<dbReference type="GO" id="GO:0016787">
    <property type="term" value="F:hydrolase activity"/>
    <property type="evidence" value="ECO:0007669"/>
    <property type="project" value="UniProtKB-KW"/>
</dbReference>
<dbReference type="InterPro" id="IPR023214">
    <property type="entry name" value="HAD_sf"/>
</dbReference>
<dbReference type="InterPro" id="IPR023198">
    <property type="entry name" value="PGP-like_dom2"/>
</dbReference>
<dbReference type="PANTHER" id="PTHR18901">
    <property type="entry name" value="2-DEOXYGLUCOSE-6-PHOSPHATE PHOSPHATASE 2"/>
    <property type="match status" value="1"/>
</dbReference>
<dbReference type="Gene3D" id="3.40.50.1000">
    <property type="entry name" value="HAD superfamily/HAD-like"/>
    <property type="match status" value="1"/>
</dbReference>
<dbReference type="PRINTS" id="PR00413">
    <property type="entry name" value="HADHALOGNASE"/>
</dbReference>
<dbReference type="NCBIfam" id="TIGR01549">
    <property type="entry name" value="HAD-SF-IA-v1"/>
    <property type="match status" value="1"/>
</dbReference>
<dbReference type="SFLD" id="SFLDS00003">
    <property type="entry name" value="Haloacid_Dehalogenase"/>
    <property type="match status" value="1"/>
</dbReference>
<dbReference type="InterPro" id="IPR006439">
    <property type="entry name" value="HAD-SF_hydro_IA"/>
</dbReference>
<dbReference type="EC" id="3.1.3.-" evidence="1"/>
<dbReference type="InterPro" id="IPR036412">
    <property type="entry name" value="HAD-like_sf"/>
</dbReference>
<name>A0A6N2UX09_BLAHA</name>
<dbReference type="Pfam" id="PF00702">
    <property type="entry name" value="Hydrolase"/>
    <property type="match status" value="1"/>
</dbReference>
<reference evidence="1" key="1">
    <citation type="submission" date="2019-11" db="EMBL/GenBank/DDBJ databases">
        <authorList>
            <person name="Feng L."/>
        </authorList>
    </citation>
    <scope>NUCLEOTIDE SEQUENCE</scope>
    <source>
        <strain evidence="1">BhanseniiLFYP23</strain>
    </source>
</reference>
<dbReference type="PANTHER" id="PTHR18901:SF38">
    <property type="entry name" value="PSEUDOURIDINE-5'-PHOSPHATASE"/>
    <property type="match status" value="1"/>
</dbReference>
<sequence>MIKAIIFDMDGVLFDTEKIMKKGWEKAADLLNFSLTEDRLKQLRGGSRERNCALFQEWYNGAVDYHQARKIRSDYLNAYVEKYSVPPKKGLYELLSFLKSENIPWGIATSTDRTQAEHYWKLADIYEGISASVCGNEVSKSKPNPDIFLKAAEKLQISIDSCMIVEDSINGLKAAKAAGGISCMIPDLTPYSPDLAPFCDYVCEDLAACISLVQTIGFSSPTP</sequence>
<gene>
    <name evidence="1" type="ORF">BHLFYP23_00721</name>
</gene>
<dbReference type="EMBL" id="CACRSY010000014">
    <property type="protein sequence ID" value="VYT22664.1"/>
    <property type="molecule type" value="Genomic_DNA"/>
</dbReference>
<dbReference type="SUPFAM" id="SSF56784">
    <property type="entry name" value="HAD-like"/>
    <property type="match status" value="1"/>
</dbReference>
<dbReference type="Gene3D" id="1.10.150.240">
    <property type="entry name" value="Putative phosphatase, domain 2"/>
    <property type="match status" value="1"/>
</dbReference>
<keyword evidence="1" id="KW-0378">Hydrolase</keyword>
<dbReference type="SFLD" id="SFLDG01129">
    <property type="entry name" value="C1.5:_HAD__Beta-PGM__Phosphata"/>
    <property type="match status" value="1"/>
</dbReference>